<dbReference type="RefSeq" id="WP_132307951.1">
    <property type="nucleotide sequence ID" value="NZ_SMAR01000002.1"/>
</dbReference>
<dbReference type="OrthoDB" id="7917142at2"/>
<keyword evidence="1" id="KW-0732">Signal</keyword>
<protein>
    <recommendedName>
        <fullName evidence="4">YpeB-like protein with protease inhibitory function</fullName>
    </recommendedName>
</protein>
<proteinExistence type="predicted"/>
<organism evidence="2 3">
    <name type="scientific">Martelella mediterranea</name>
    <dbReference type="NCBI Taxonomy" id="293089"/>
    <lineage>
        <taxon>Bacteria</taxon>
        <taxon>Pseudomonadati</taxon>
        <taxon>Pseudomonadota</taxon>
        <taxon>Alphaproteobacteria</taxon>
        <taxon>Hyphomicrobiales</taxon>
        <taxon>Aurantimonadaceae</taxon>
        <taxon>Martelella</taxon>
    </lineage>
</organism>
<dbReference type="AlphaFoldDB" id="A0A4R3NVU8"/>
<accession>A0A4R3NVU8</accession>
<dbReference type="Proteomes" id="UP000295097">
    <property type="component" value="Unassembled WGS sequence"/>
</dbReference>
<gene>
    <name evidence="2" type="ORF">EDC90_100278</name>
</gene>
<feature type="signal peptide" evidence="1">
    <location>
        <begin position="1"/>
        <end position="22"/>
    </location>
</feature>
<name>A0A4R3NVU8_9HYPH</name>
<evidence type="ECO:0000313" key="2">
    <source>
        <dbReference type="EMBL" id="TCT44529.1"/>
    </source>
</evidence>
<feature type="chain" id="PRO_5020621694" description="YpeB-like protein with protease inhibitory function" evidence="1">
    <location>
        <begin position="23"/>
        <end position="77"/>
    </location>
</feature>
<evidence type="ECO:0008006" key="4">
    <source>
        <dbReference type="Google" id="ProtNLM"/>
    </source>
</evidence>
<evidence type="ECO:0000313" key="3">
    <source>
        <dbReference type="Proteomes" id="UP000295097"/>
    </source>
</evidence>
<sequence>MKNLIAISAVAAGLAAAPAAFAVQPTALPDTGTLTKAPAGSTVTIASKDQFGTKYMNYYSVNEDGSLEFVFQEGIGD</sequence>
<reference evidence="2 3" key="1">
    <citation type="submission" date="2019-03" db="EMBL/GenBank/DDBJ databases">
        <title>Freshwater and sediment microbial communities from various areas in North America, analyzing microbe dynamics in response to fracking.</title>
        <authorList>
            <person name="Lamendella R."/>
        </authorList>
    </citation>
    <scope>NUCLEOTIDE SEQUENCE [LARGE SCALE GENOMIC DNA]</scope>
    <source>
        <strain evidence="2 3">175.2</strain>
    </source>
</reference>
<dbReference type="EMBL" id="SMAR01000002">
    <property type="protein sequence ID" value="TCT44529.1"/>
    <property type="molecule type" value="Genomic_DNA"/>
</dbReference>
<evidence type="ECO:0000256" key="1">
    <source>
        <dbReference type="SAM" id="SignalP"/>
    </source>
</evidence>
<comment type="caution">
    <text evidence="2">The sequence shown here is derived from an EMBL/GenBank/DDBJ whole genome shotgun (WGS) entry which is preliminary data.</text>
</comment>
<keyword evidence="3" id="KW-1185">Reference proteome</keyword>